<dbReference type="GO" id="GO:0043123">
    <property type="term" value="P:positive regulation of canonical NF-kappaB signal transduction"/>
    <property type="evidence" value="ECO:0007669"/>
    <property type="project" value="TreeGrafter"/>
</dbReference>
<dbReference type="Pfam" id="PF16764">
    <property type="entry name" value="Sharpin_PH"/>
    <property type="match status" value="1"/>
</dbReference>
<comment type="subunit">
    <text evidence="12">Component of the LUBAC complex (linear ubiquitin chain assembly complex).</text>
</comment>
<keyword evidence="8" id="KW-0677">Repeat</keyword>
<dbReference type="SUPFAM" id="SSF57850">
    <property type="entry name" value="RING/U-box"/>
    <property type="match status" value="3"/>
</dbReference>
<evidence type="ECO:0000256" key="10">
    <source>
        <dbReference type="ARBA" id="ARBA00022786"/>
    </source>
</evidence>
<dbReference type="GO" id="GO:0061630">
    <property type="term" value="F:ubiquitin protein ligase activity"/>
    <property type="evidence" value="ECO:0007669"/>
    <property type="project" value="UniProtKB-EC"/>
</dbReference>
<name>A0AAD9DVG9_9TELE</name>
<evidence type="ECO:0000256" key="8">
    <source>
        <dbReference type="ARBA" id="ARBA00022737"/>
    </source>
</evidence>
<evidence type="ECO:0000256" key="5">
    <source>
        <dbReference type="ARBA" id="ARBA00017887"/>
    </source>
</evidence>
<evidence type="ECO:0000313" key="21">
    <source>
        <dbReference type="Proteomes" id="UP001239994"/>
    </source>
</evidence>
<dbReference type="CDD" id="cd13305">
    <property type="entry name" value="PH_SHARPIN"/>
    <property type="match status" value="1"/>
</dbReference>
<dbReference type="EC" id="2.3.2.31" evidence="4"/>
<dbReference type="FunFam" id="2.30.30.380:FF:000007">
    <property type="entry name" value="RanBP-type and C3HC4-type zinc finger-containing protein 1"/>
    <property type="match status" value="1"/>
</dbReference>
<dbReference type="Proteomes" id="UP001239994">
    <property type="component" value="Unassembled WGS sequence"/>
</dbReference>
<dbReference type="GO" id="GO:0097039">
    <property type="term" value="P:protein linear polyubiquitination"/>
    <property type="evidence" value="ECO:0007669"/>
    <property type="project" value="TreeGrafter"/>
</dbReference>
<keyword evidence="21" id="KW-1185">Reference proteome</keyword>
<comment type="caution">
    <text evidence="20">The sequence shown here is derived from an EMBL/GenBank/DDBJ whole genome shotgun (WGS) entry which is preliminary data.</text>
</comment>
<dbReference type="FunFam" id="2.30.29.30:FF:000447">
    <property type="entry name" value="RanBP-type and C3HC4-type zinc finger-containing protein 1"/>
    <property type="match status" value="1"/>
</dbReference>
<comment type="catalytic activity">
    <reaction evidence="1">
        <text>[E2 ubiquitin-conjugating enzyme]-S-ubiquitinyl-L-cysteine + [acceptor protein]-L-lysine = [E2 ubiquitin-conjugating enzyme]-L-cysteine + [acceptor protein]-N(6)-ubiquitinyl-L-lysine.</text>
        <dbReference type="EC" id="2.3.2.31"/>
    </reaction>
</comment>
<feature type="domain" description="RING-type" evidence="17">
    <location>
        <begin position="461"/>
        <end position="503"/>
    </location>
</feature>
<dbReference type="GO" id="GO:0043130">
    <property type="term" value="F:ubiquitin binding"/>
    <property type="evidence" value="ECO:0007669"/>
    <property type="project" value="TreeGrafter"/>
</dbReference>
<dbReference type="FunFam" id="3.30.40.10:FF:000137">
    <property type="entry name" value="RanBP-type and C3HC4-type zinc finger-containing protein 1"/>
    <property type="match status" value="1"/>
</dbReference>
<dbReference type="SMART" id="SM00547">
    <property type="entry name" value="ZnF_RBZ"/>
    <property type="match status" value="1"/>
</dbReference>
<evidence type="ECO:0000256" key="15">
    <source>
        <dbReference type="PROSITE-ProRule" id="PRU00322"/>
    </source>
</evidence>
<dbReference type="GO" id="GO:0043161">
    <property type="term" value="P:proteasome-mediated ubiquitin-dependent protein catabolic process"/>
    <property type="evidence" value="ECO:0007669"/>
    <property type="project" value="TreeGrafter"/>
</dbReference>
<dbReference type="InterPro" id="IPR001876">
    <property type="entry name" value="Znf_RanBP2"/>
</dbReference>
<feature type="region of interest" description="Disordered" evidence="16">
    <location>
        <begin position="288"/>
        <end position="321"/>
    </location>
</feature>
<dbReference type="InterPro" id="IPR047558">
    <property type="entry name" value="BRcat_RBR_HOIL1"/>
</dbReference>
<dbReference type="PANTHER" id="PTHR22770">
    <property type="entry name" value="UBIQUITIN CONJUGATING ENZYME 7 INTERACTING PROTEIN-RELATED"/>
    <property type="match status" value="1"/>
</dbReference>
<evidence type="ECO:0000256" key="1">
    <source>
        <dbReference type="ARBA" id="ARBA00001798"/>
    </source>
</evidence>
<comment type="similarity">
    <text evidence="3">Belongs to the RBR family.</text>
</comment>
<dbReference type="InterPro" id="IPR051628">
    <property type="entry name" value="LUBAC_E3_Ligases"/>
</dbReference>
<feature type="domain" description="RanBP2-type" evidence="18">
    <location>
        <begin position="369"/>
        <end position="401"/>
    </location>
</feature>
<dbReference type="CDD" id="cd16633">
    <property type="entry name" value="mRING-HC-C3HC3D_RBR_HOIL1"/>
    <property type="match status" value="1"/>
</dbReference>
<dbReference type="SUPFAM" id="SSF90209">
    <property type="entry name" value="Ran binding protein zinc finger-like"/>
    <property type="match status" value="1"/>
</dbReference>
<dbReference type="Gene3D" id="3.30.40.10">
    <property type="entry name" value="Zinc/RING finger domain, C3HC4 (zinc finger)"/>
    <property type="match status" value="1"/>
</dbReference>
<dbReference type="PANTHER" id="PTHR22770:SF45">
    <property type="entry name" value="RANBP-TYPE AND C3HC4-TYPE ZINC FINGER-CONTAINING PROTEIN 1"/>
    <property type="match status" value="1"/>
</dbReference>
<gene>
    <name evidence="20" type="ORF">P4O66_001000</name>
</gene>
<dbReference type="CDD" id="cd20345">
    <property type="entry name" value="BRcat_RBR_HOIL1"/>
    <property type="match status" value="1"/>
</dbReference>
<dbReference type="Gene3D" id="2.30.30.380">
    <property type="entry name" value="Zn-finger domain of Sec23/24"/>
    <property type="match status" value="1"/>
</dbReference>
<evidence type="ECO:0000259" key="19">
    <source>
        <dbReference type="PROSITE" id="PS51873"/>
    </source>
</evidence>
<proteinExistence type="inferred from homology"/>
<sequence>MSLSSGGWTHVRPPCPSSAVHGYEASQSGCSTVLMSVKVSVSHSGMRPLCVPAARGECVRLQLSMDPGKAGEFRLALRHAGAAAAGSVSTAEFDLRSVHYEIKTTCCHELSMATPPHDRLTFNFRCEQEAQAWATVVMSSLREAHREELCVELVRSIGAGDIEAASVCAVSLARQQMALCIHPSQKHYNNTDISLAVVVEDASSSCCVTVKVFPYTTVADLKQQVFVEYGFHPRVQRWVIGQCLCADSRSLASYGVQHDGDTAFLYLVSSHQACLSQQAWQLDQQSSLLPPTATPTTTPTADPGLNPHAEDTQPEANGPAAQRRTYRTLPPRLHPGSSVGGAERLGLMEIQDMINRETPQLSEALGTGRANAQLGWACPSCTYINKPTRPGCEMCSANRPESYTVPCSYRPDANELYRIQQEKEAIRQYQQAQEAERRENYARLVQMDGQELVPNPESVECRICYLQLQPGEGVLLRECLHCFCRECLRSVILLSEDPQVACPYRDEAYACECTLQEREIRALVSGEEYERWLQRGLSVAESRCEGSYHCASTDCPGWCVYEDTVNTFHCPVCNKHNCLLCKAIHEGMNCKQYQDDLAARAINDIAARRTRDLLKTLVRSGEAMHCPQCGIIVQKKEGCDWLRCTVCHTEICWVTRGPRWGPGAEPACKQETASLNDVTYDHLLETLLPSMEVFFFRMRGSSWLELESNTELMKDPAEVFSSSKAAQLPPHCTYDCAIDLEEGATCSPSTSRRFWLWVTSTPPPHLPQLCEKQKQQAEAMRKITGA</sequence>
<dbReference type="PROSITE" id="PS51873">
    <property type="entry name" value="TRIAD"/>
    <property type="match status" value="1"/>
</dbReference>
<evidence type="ECO:0000256" key="9">
    <source>
        <dbReference type="ARBA" id="ARBA00022771"/>
    </source>
</evidence>
<dbReference type="EMBL" id="JAROKS010000014">
    <property type="protein sequence ID" value="KAK1796920.1"/>
    <property type="molecule type" value="Genomic_DNA"/>
</dbReference>
<dbReference type="GO" id="GO:0008270">
    <property type="term" value="F:zinc ion binding"/>
    <property type="evidence" value="ECO:0007669"/>
    <property type="project" value="UniProtKB-KW"/>
</dbReference>
<dbReference type="InterPro" id="IPR017907">
    <property type="entry name" value="Znf_RING_CS"/>
</dbReference>
<protein>
    <recommendedName>
        <fullName evidence="5">RanBP-type and C3HC4-type zinc finger-containing protein 1</fullName>
        <ecNumber evidence="4">2.3.2.31</ecNumber>
    </recommendedName>
    <alternativeName>
        <fullName evidence="14">Heme-oxidized IRP2 ubiquitin ligase 1 homolog</fullName>
    </alternativeName>
    <alternativeName>
        <fullName evidence="13">Heme-oxidized IRP2 ubiquitin transferase 1 homolog</fullName>
    </alternativeName>
</protein>
<dbReference type="Gene3D" id="2.30.29.30">
    <property type="entry name" value="Pleckstrin-homology domain (PH domain)/Phosphotyrosine-binding domain (PTB)"/>
    <property type="match status" value="1"/>
</dbReference>
<keyword evidence="9 15" id="KW-0863">Zinc-finger</keyword>
<dbReference type="InterPro" id="IPR001841">
    <property type="entry name" value="Znf_RING"/>
</dbReference>
<keyword evidence="11" id="KW-0862">Zinc</keyword>
<feature type="compositionally biased region" description="Low complexity" evidence="16">
    <location>
        <begin position="290"/>
        <end position="301"/>
    </location>
</feature>
<dbReference type="Pfam" id="PF25393">
    <property type="entry name" value="LTM"/>
    <property type="match status" value="1"/>
</dbReference>
<dbReference type="InterPro" id="IPR047559">
    <property type="entry name" value="HOIL1_RBR_mRING-HC-C3HC3D"/>
</dbReference>
<evidence type="ECO:0000256" key="6">
    <source>
        <dbReference type="ARBA" id="ARBA00022679"/>
    </source>
</evidence>
<dbReference type="InterPro" id="IPR036443">
    <property type="entry name" value="Znf_RanBP2_sf"/>
</dbReference>
<evidence type="ECO:0000256" key="3">
    <source>
        <dbReference type="ARBA" id="ARBA00008278"/>
    </source>
</evidence>
<keyword evidence="10" id="KW-0833">Ubl conjugation pathway</keyword>
<dbReference type="InterPro" id="IPR013083">
    <property type="entry name" value="Znf_RING/FYVE/PHD"/>
</dbReference>
<evidence type="ECO:0000313" key="20">
    <source>
        <dbReference type="EMBL" id="KAK1796920.1"/>
    </source>
</evidence>
<dbReference type="PROSITE" id="PS00518">
    <property type="entry name" value="ZF_RING_1"/>
    <property type="match status" value="1"/>
</dbReference>
<evidence type="ECO:0000256" key="11">
    <source>
        <dbReference type="ARBA" id="ARBA00022833"/>
    </source>
</evidence>
<keyword evidence="7" id="KW-0479">Metal-binding</keyword>
<evidence type="ECO:0000256" key="4">
    <source>
        <dbReference type="ARBA" id="ARBA00012251"/>
    </source>
</evidence>
<dbReference type="InterPro" id="IPR031912">
    <property type="entry name" value="Sharpin_PH"/>
</dbReference>
<dbReference type="FunFam" id="3.10.20.90:FF:000130">
    <property type="entry name" value="SHANK-associated RH domain interactor"/>
    <property type="match status" value="1"/>
</dbReference>
<feature type="domain" description="RING-type" evidence="19">
    <location>
        <begin position="457"/>
        <end position="680"/>
    </location>
</feature>
<evidence type="ECO:0000259" key="17">
    <source>
        <dbReference type="PROSITE" id="PS50089"/>
    </source>
</evidence>
<evidence type="ECO:0000256" key="7">
    <source>
        <dbReference type="ARBA" id="ARBA00022723"/>
    </source>
</evidence>
<dbReference type="PROSITE" id="PS50089">
    <property type="entry name" value="ZF_RING_2"/>
    <property type="match status" value="1"/>
</dbReference>
<organism evidence="20 21">
    <name type="scientific">Electrophorus voltai</name>
    <dbReference type="NCBI Taxonomy" id="2609070"/>
    <lineage>
        <taxon>Eukaryota</taxon>
        <taxon>Metazoa</taxon>
        <taxon>Chordata</taxon>
        <taxon>Craniata</taxon>
        <taxon>Vertebrata</taxon>
        <taxon>Euteleostomi</taxon>
        <taxon>Actinopterygii</taxon>
        <taxon>Neopterygii</taxon>
        <taxon>Teleostei</taxon>
        <taxon>Ostariophysi</taxon>
        <taxon>Gymnotiformes</taxon>
        <taxon>Gymnotoidei</taxon>
        <taxon>Gymnotidae</taxon>
        <taxon>Electrophorus</taxon>
    </lineage>
</organism>
<dbReference type="GO" id="GO:0071797">
    <property type="term" value="C:LUBAC complex"/>
    <property type="evidence" value="ECO:0007669"/>
    <property type="project" value="TreeGrafter"/>
</dbReference>
<dbReference type="Gene3D" id="3.10.20.90">
    <property type="entry name" value="Phosphatidylinositol 3-kinase Catalytic Subunit, Chain A, domain 1"/>
    <property type="match status" value="1"/>
</dbReference>
<evidence type="ECO:0000256" key="2">
    <source>
        <dbReference type="ARBA" id="ARBA00004906"/>
    </source>
</evidence>
<dbReference type="AlphaFoldDB" id="A0AAD9DVG9"/>
<dbReference type="InterPro" id="IPR044066">
    <property type="entry name" value="TRIAD_supradom"/>
</dbReference>
<evidence type="ECO:0000259" key="18">
    <source>
        <dbReference type="PROSITE" id="PS50199"/>
    </source>
</evidence>
<evidence type="ECO:0000256" key="12">
    <source>
        <dbReference type="ARBA" id="ARBA00064261"/>
    </source>
</evidence>
<evidence type="ECO:0000256" key="16">
    <source>
        <dbReference type="SAM" id="MobiDB-lite"/>
    </source>
</evidence>
<dbReference type="CDD" id="cd01799">
    <property type="entry name" value="Ubl_HOIL1"/>
    <property type="match status" value="1"/>
</dbReference>
<accession>A0AAD9DVG9</accession>
<dbReference type="InterPro" id="IPR057468">
    <property type="entry name" value="HOIL-1/Sharpin_LTM"/>
</dbReference>
<dbReference type="Gene3D" id="1.20.120.1750">
    <property type="match status" value="1"/>
</dbReference>
<dbReference type="SUPFAM" id="SSF54236">
    <property type="entry name" value="Ubiquitin-like"/>
    <property type="match status" value="1"/>
</dbReference>
<keyword evidence="6" id="KW-0808">Transferase</keyword>
<dbReference type="PROSITE" id="PS50199">
    <property type="entry name" value="ZF_RANBP2_2"/>
    <property type="match status" value="1"/>
</dbReference>
<evidence type="ECO:0000256" key="13">
    <source>
        <dbReference type="ARBA" id="ARBA00075838"/>
    </source>
</evidence>
<reference evidence="20" key="1">
    <citation type="submission" date="2023-03" db="EMBL/GenBank/DDBJ databases">
        <title>Electrophorus voltai genome.</title>
        <authorList>
            <person name="Bian C."/>
        </authorList>
    </citation>
    <scope>NUCLEOTIDE SEQUENCE</scope>
    <source>
        <strain evidence="20">CB-2022</strain>
        <tissue evidence="20">Muscle</tissue>
    </source>
</reference>
<evidence type="ECO:0000256" key="14">
    <source>
        <dbReference type="ARBA" id="ARBA00083056"/>
    </source>
</evidence>
<comment type="pathway">
    <text evidence="2">Protein modification; protein ubiquitination.</text>
</comment>
<dbReference type="Pfam" id="PF00641">
    <property type="entry name" value="Zn_ribbon_RanBP"/>
    <property type="match status" value="1"/>
</dbReference>
<dbReference type="InterPro" id="IPR029071">
    <property type="entry name" value="Ubiquitin-like_domsf"/>
</dbReference>
<dbReference type="InterPro" id="IPR011993">
    <property type="entry name" value="PH-like_dom_sf"/>
</dbReference>
<dbReference type="PROSITE" id="PS01358">
    <property type="entry name" value="ZF_RANBP2_1"/>
    <property type="match status" value="1"/>
</dbReference>